<proteinExistence type="predicted"/>
<sequence>MAQTTNGASTTPKASNGTNAVSRPPPNPDAVEIVKLAGGKPDQADNTAKLDQISKDIEKTQKEVNAVRALLSGAGPSKDSPAGIRRAELRAELDELRNKQAGNKGARGKVLDDLKALQDGISKKIKDLQAAKAKAPYKSVEDVDARISRLEAQVESGSMKLVEEKKALSEISQLKKGRRNVEALSSLQASIDADKAEADKLRATLDDPESKALSKRFDEIRSELDEIQKEQEKAMGSRSKLLDQRTSLSTKLDELYQLRRDRQAAFRAENDKYYAKVNAEREKRLEKQREERQAAEDAKRREHEQQLREDAALPAFAKEIEDCDVLINYFSGKAGGKSTGSEPEPATATATKTFGGKTLEIRKVEDEPKGTIVVKKGQEDESDAYFVGKGGKSKGGKSKKSNKRGTPLSLVDDNNEEATTTTAASAANEKLNVPLGTLSALLSLSIPPPTKASDVPRVIDNLKLKREYFVSNQERVTRENIEKVERMLSKSSIQSNPDEPEPKAENGVEA</sequence>
<reference evidence="1 2" key="1">
    <citation type="journal article" date="2018" name="Mol. Biol. Evol.">
        <title>Broad Genomic Sampling Reveals a Smut Pathogenic Ancestry of the Fungal Clade Ustilaginomycotina.</title>
        <authorList>
            <person name="Kijpornyongpan T."/>
            <person name="Mondo S.J."/>
            <person name="Barry K."/>
            <person name="Sandor L."/>
            <person name="Lee J."/>
            <person name="Lipzen A."/>
            <person name="Pangilinan J."/>
            <person name="LaButti K."/>
            <person name="Hainaut M."/>
            <person name="Henrissat B."/>
            <person name="Grigoriev I.V."/>
            <person name="Spatafora J.W."/>
            <person name="Aime M.C."/>
        </authorList>
    </citation>
    <scope>NUCLEOTIDE SEQUENCE [LARGE SCALE GENOMIC DNA]</scope>
    <source>
        <strain evidence="1 2">SA 807</strain>
    </source>
</reference>
<accession>A0ACD0NPH8</accession>
<organism evidence="1 2">
    <name type="scientific">Violaceomyces palustris</name>
    <dbReference type="NCBI Taxonomy" id="1673888"/>
    <lineage>
        <taxon>Eukaryota</taxon>
        <taxon>Fungi</taxon>
        <taxon>Dikarya</taxon>
        <taxon>Basidiomycota</taxon>
        <taxon>Ustilaginomycotina</taxon>
        <taxon>Ustilaginomycetes</taxon>
        <taxon>Violaceomycetales</taxon>
        <taxon>Violaceomycetaceae</taxon>
        <taxon>Violaceomyces</taxon>
    </lineage>
</organism>
<dbReference type="Proteomes" id="UP000245626">
    <property type="component" value="Unassembled WGS sequence"/>
</dbReference>
<evidence type="ECO:0000313" key="1">
    <source>
        <dbReference type="EMBL" id="PWN47748.1"/>
    </source>
</evidence>
<name>A0ACD0NPH8_9BASI</name>
<protein>
    <submittedName>
        <fullName evidence="1">Uncharacterized protein</fullName>
    </submittedName>
</protein>
<gene>
    <name evidence="1" type="ORF">IE53DRAFT_390106</name>
</gene>
<dbReference type="EMBL" id="KZ820349">
    <property type="protein sequence ID" value="PWN47748.1"/>
    <property type="molecule type" value="Genomic_DNA"/>
</dbReference>
<evidence type="ECO:0000313" key="2">
    <source>
        <dbReference type="Proteomes" id="UP000245626"/>
    </source>
</evidence>
<keyword evidence="2" id="KW-1185">Reference proteome</keyword>